<keyword evidence="3" id="KW-1185">Reference proteome</keyword>
<proteinExistence type="predicted"/>
<evidence type="ECO:0000313" key="2">
    <source>
        <dbReference type="EMBL" id="CAH2327019.1"/>
    </source>
</evidence>
<dbReference type="Proteomes" id="UP001295444">
    <property type="component" value="Chromosome 13"/>
</dbReference>
<dbReference type="EMBL" id="OW240924">
    <property type="protein sequence ID" value="CAH2327019.1"/>
    <property type="molecule type" value="Genomic_DNA"/>
</dbReference>
<evidence type="ECO:0000256" key="1">
    <source>
        <dbReference type="SAM" id="MobiDB-lite"/>
    </source>
</evidence>
<feature type="compositionally biased region" description="Acidic residues" evidence="1">
    <location>
        <begin position="38"/>
        <end position="48"/>
    </location>
</feature>
<reference evidence="2" key="1">
    <citation type="submission" date="2022-03" db="EMBL/GenBank/DDBJ databases">
        <authorList>
            <person name="Alioto T."/>
            <person name="Alioto T."/>
            <person name="Gomez Garrido J."/>
        </authorList>
    </citation>
    <scope>NUCLEOTIDE SEQUENCE</scope>
</reference>
<organism evidence="2 3">
    <name type="scientific">Pelobates cultripes</name>
    <name type="common">Western spadefoot toad</name>
    <dbReference type="NCBI Taxonomy" id="61616"/>
    <lineage>
        <taxon>Eukaryota</taxon>
        <taxon>Metazoa</taxon>
        <taxon>Chordata</taxon>
        <taxon>Craniata</taxon>
        <taxon>Vertebrata</taxon>
        <taxon>Euteleostomi</taxon>
        <taxon>Amphibia</taxon>
        <taxon>Batrachia</taxon>
        <taxon>Anura</taxon>
        <taxon>Pelobatoidea</taxon>
        <taxon>Pelobatidae</taxon>
        <taxon>Pelobates</taxon>
    </lineage>
</organism>
<sequence length="123" mass="13828">MAKYDMSQPKEDIGETGKIAIFFAPKTRQNKFLVLAEESQDGSEEPELEPLRSMQALDHPVTDGVLKTMLDAMSEQRRQTLQSSLGDLRKYLQELGARTATVENTMAEYTEARADMAIKMDVV</sequence>
<accession>A0AAD1TM31</accession>
<gene>
    <name evidence="2" type="ORF">PECUL_23A014909</name>
</gene>
<name>A0AAD1TM31_PELCU</name>
<feature type="region of interest" description="Disordered" evidence="1">
    <location>
        <begin position="38"/>
        <end position="57"/>
    </location>
</feature>
<evidence type="ECO:0000313" key="3">
    <source>
        <dbReference type="Proteomes" id="UP001295444"/>
    </source>
</evidence>
<dbReference type="AlphaFoldDB" id="A0AAD1TM31"/>
<protein>
    <submittedName>
        <fullName evidence="2">Uncharacterized protein</fullName>
    </submittedName>
</protein>